<dbReference type="GeneTree" id="ENSGT00390000008178"/>
<organism evidence="1 2">
    <name type="scientific">Eptatretus burgeri</name>
    <name type="common">Inshore hagfish</name>
    <dbReference type="NCBI Taxonomy" id="7764"/>
    <lineage>
        <taxon>Eukaryota</taxon>
        <taxon>Metazoa</taxon>
        <taxon>Chordata</taxon>
        <taxon>Craniata</taxon>
        <taxon>Vertebrata</taxon>
        <taxon>Cyclostomata</taxon>
        <taxon>Myxini</taxon>
        <taxon>Myxiniformes</taxon>
        <taxon>Myxinidae</taxon>
        <taxon>Eptatretinae</taxon>
        <taxon>Eptatretus</taxon>
    </lineage>
</organism>
<proteinExistence type="predicted"/>
<dbReference type="PANTHER" id="PTHR20946">
    <property type="entry name" value="SANT AND BTB DOMAIN REGULATOR OF CLASS SWITCH RECOMBINATION"/>
    <property type="match status" value="1"/>
</dbReference>
<dbReference type="AlphaFoldDB" id="A0A8C4NBZ5"/>
<dbReference type="Proteomes" id="UP000694388">
    <property type="component" value="Unplaced"/>
</dbReference>
<evidence type="ECO:0000313" key="1">
    <source>
        <dbReference type="Ensembl" id="ENSEBUP00000004304.1"/>
    </source>
</evidence>
<reference evidence="1" key="1">
    <citation type="submission" date="2025-08" db="UniProtKB">
        <authorList>
            <consortium name="Ensembl"/>
        </authorList>
    </citation>
    <scope>IDENTIFICATION</scope>
</reference>
<evidence type="ECO:0000313" key="2">
    <source>
        <dbReference type="Proteomes" id="UP000694388"/>
    </source>
</evidence>
<protein>
    <submittedName>
        <fullName evidence="1">Uncharacterized protein</fullName>
    </submittedName>
</protein>
<reference evidence="1" key="2">
    <citation type="submission" date="2025-09" db="UniProtKB">
        <authorList>
            <consortium name="Ensembl"/>
        </authorList>
    </citation>
    <scope>IDENTIFICATION</scope>
</reference>
<dbReference type="InterPro" id="IPR045902">
    <property type="entry name" value="SANBR-like"/>
</dbReference>
<name>A0A8C4NBZ5_EPTBU</name>
<dbReference type="PANTHER" id="PTHR20946:SF0">
    <property type="entry name" value="SANT AND BTB DOMAIN REGULATOR OF CLASS SWITCH RECOMBINATION"/>
    <property type="match status" value="1"/>
</dbReference>
<keyword evidence="2" id="KW-1185">Reference proteome</keyword>
<sequence>MLKTPGHCRKMCNASSSLWHQFYLLCFLREPNWDISDYLSDLYKQLKSWQKVYWYLWGTINFLKCSSCDKNFLCNQLAHCHYHTEMSVCSKVQGQNEVASGTMFYPCCNQLDVPHDIQGCQTKDHVVLFAEEDSVTSGSSSAWRVFCDLLRFRNDVCVLPELTPEWVSSQSVDEEQTVSLESSASSMKHSCPLVFLN</sequence>
<dbReference type="Ensembl" id="ENSEBUT00000004733.1">
    <property type="protein sequence ID" value="ENSEBUP00000004304.1"/>
    <property type="gene ID" value="ENSEBUG00000003036.1"/>
</dbReference>
<accession>A0A8C4NBZ5</accession>